<feature type="transmembrane region" description="Helical" evidence="6">
    <location>
        <begin position="244"/>
        <end position="263"/>
    </location>
</feature>
<feature type="transmembrane region" description="Helical" evidence="6">
    <location>
        <begin position="113"/>
        <end position="132"/>
    </location>
</feature>
<feature type="transmembrane region" description="Helical" evidence="6">
    <location>
        <begin position="213"/>
        <end position="232"/>
    </location>
</feature>
<dbReference type="PANTHER" id="PTHR40074">
    <property type="entry name" value="O-ACETYLTRANSFERASE WECH"/>
    <property type="match status" value="1"/>
</dbReference>
<feature type="domain" description="Acyltransferase 3" evidence="7">
    <location>
        <begin position="32"/>
        <end position="364"/>
    </location>
</feature>
<evidence type="ECO:0000256" key="1">
    <source>
        <dbReference type="ARBA" id="ARBA00004651"/>
    </source>
</evidence>
<comment type="subcellular location">
    <subcellularLocation>
        <location evidence="1">Cell membrane</location>
        <topology evidence="1">Multi-pass membrane protein</topology>
    </subcellularLocation>
</comment>
<feature type="transmembrane region" description="Helical" evidence="6">
    <location>
        <begin position="152"/>
        <end position="169"/>
    </location>
</feature>
<feature type="transmembrane region" description="Helical" evidence="6">
    <location>
        <begin position="345"/>
        <end position="365"/>
    </location>
</feature>
<dbReference type="InterPro" id="IPR002656">
    <property type="entry name" value="Acyl_transf_3_dom"/>
</dbReference>
<dbReference type="EMBL" id="JAPFFF010000001">
    <property type="protein sequence ID" value="KAK8898399.1"/>
    <property type="molecule type" value="Genomic_DNA"/>
</dbReference>
<keyword evidence="2" id="KW-1003">Cell membrane</keyword>
<feature type="transmembrane region" description="Helical" evidence="6">
    <location>
        <begin position="283"/>
        <end position="301"/>
    </location>
</feature>
<evidence type="ECO:0000256" key="5">
    <source>
        <dbReference type="ARBA" id="ARBA00023136"/>
    </source>
</evidence>
<sequence length="379" mass="44511">MNNNHDPKDNNLVKSFNQESLPKSTSRPRYFGIDILRIFSCYMVMQIHSGEYYYLDGHGLREGTGIFWMGIYNGLCYSSVPLFVMISGYLLLPVKTDIPTFLRTRFTRVLFPFFFWATIYSFYFLIIKRINIKECFLNIPKIFVNYGTEIGHLWYIYMLIGIYLFAPIISPWIKQATIYQFIYFLSFWIVSCCLGYLHLIFPQIWGECSWNNTPMLQSFTGHMGYAVLGAFIKIHLDPNENYNFYWLGFIFLGIGYAITTIIFEYQYCYAKIKPPIHIEVSKDFHSINVAMISCGFFLLLRKIQCNNQKIVAFCKDVALKSYGMYLAHILILDQFHLLFDPNNKRPYIFIPLISICTYIVTYIVIKLISCIPYSKYIIG</sequence>
<keyword evidence="5 6" id="KW-0472">Membrane</keyword>
<dbReference type="Proteomes" id="UP001470230">
    <property type="component" value="Unassembled WGS sequence"/>
</dbReference>
<dbReference type="Pfam" id="PF01757">
    <property type="entry name" value="Acyl_transf_3"/>
    <property type="match status" value="1"/>
</dbReference>
<evidence type="ECO:0000256" key="6">
    <source>
        <dbReference type="SAM" id="Phobius"/>
    </source>
</evidence>
<feature type="transmembrane region" description="Helical" evidence="6">
    <location>
        <begin position="67"/>
        <end position="92"/>
    </location>
</feature>
<evidence type="ECO:0000256" key="2">
    <source>
        <dbReference type="ARBA" id="ARBA00022475"/>
    </source>
</evidence>
<evidence type="ECO:0000313" key="9">
    <source>
        <dbReference type="Proteomes" id="UP001470230"/>
    </source>
</evidence>
<evidence type="ECO:0000256" key="4">
    <source>
        <dbReference type="ARBA" id="ARBA00022989"/>
    </source>
</evidence>
<name>A0ABR2L4Y3_9EUKA</name>
<keyword evidence="3 6" id="KW-0812">Transmembrane</keyword>
<proteinExistence type="predicted"/>
<protein>
    <recommendedName>
        <fullName evidence="7">Acyltransferase 3 domain-containing protein</fullName>
    </recommendedName>
</protein>
<feature type="transmembrane region" description="Helical" evidence="6">
    <location>
        <begin position="181"/>
        <end position="201"/>
    </location>
</feature>
<organism evidence="8 9">
    <name type="scientific">Tritrichomonas musculus</name>
    <dbReference type="NCBI Taxonomy" id="1915356"/>
    <lineage>
        <taxon>Eukaryota</taxon>
        <taxon>Metamonada</taxon>
        <taxon>Parabasalia</taxon>
        <taxon>Tritrichomonadida</taxon>
        <taxon>Tritrichomonadidae</taxon>
        <taxon>Tritrichomonas</taxon>
    </lineage>
</organism>
<reference evidence="8 9" key="1">
    <citation type="submission" date="2024-04" db="EMBL/GenBank/DDBJ databases">
        <title>Tritrichomonas musculus Genome.</title>
        <authorList>
            <person name="Alves-Ferreira E."/>
            <person name="Grigg M."/>
            <person name="Lorenzi H."/>
            <person name="Galac M."/>
        </authorList>
    </citation>
    <scope>NUCLEOTIDE SEQUENCE [LARGE SCALE GENOMIC DNA]</scope>
    <source>
        <strain evidence="8 9">EAF2021</strain>
    </source>
</reference>
<dbReference type="PANTHER" id="PTHR40074:SF2">
    <property type="entry name" value="O-ACETYLTRANSFERASE WECH"/>
    <property type="match status" value="1"/>
</dbReference>
<gene>
    <name evidence="8" type="ORF">M9Y10_000684</name>
</gene>
<evidence type="ECO:0000313" key="8">
    <source>
        <dbReference type="EMBL" id="KAK8898399.1"/>
    </source>
</evidence>
<evidence type="ECO:0000256" key="3">
    <source>
        <dbReference type="ARBA" id="ARBA00022692"/>
    </source>
</evidence>
<keyword evidence="9" id="KW-1185">Reference proteome</keyword>
<keyword evidence="4 6" id="KW-1133">Transmembrane helix</keyword>
<accession>A0ABR2L4Y3</accession>
<evidence type="ECO:0000259" key="7">
    <source>
        <dbReference type="Pfam" id="PF01757"/>
    </source>
</evidence>
<feature type="transmembrane region" description="Helical" evidence="6">
    <location>
        <begin position="30"/>
        <end position="47"/>
    </location>
</feature>
<comment type="caution">
    <text evidence="8">The sequence shown here is derived from an EMBL/GenBank/DDBJ whole genome shotgun (WGS) entry which is preliminary data.</text>
</comment>